<dbReference type="AlphaFoldDB" id="A0A1H9PVF8"/>
<reference evidence="3" key="1">
    <citation type="submission" date="2016-10" db="EMBL/GenBank/DDBJ databases">
        <authorList>
            <person name="de Groot N.N."/>
        </authorList>
    </citation>
    <scope>NUCLEOTIDE SEQUENCE [LARGE SCALE GENOMIC DNA]</scope>
    <source>
        <strain evidence="3">10nlg</strain>
    </source>
</reference>
<sequence length="236" mass="25875">MTIKRRQLSIAVVLFVAGFAVSLTIQSVNDAAPAIRSDTESSSLQPEEIQDEILAEQEANREIAEEISVVQREIASFEDSIAAREEEHYNQLEDIERLRMITGDVPVSGEGVEIRLDDSDFNEGQDNPNEFIVHERHIQKVVDELYASGAEAVAVNGQRLANDSYIYCVGPVVEVDGYTSFAPFEITAIGDAETLEEAVNLGGGVKDQLVNDNVQVRTDQLNETEIAGLHEEGAAQ</sequence>
<evidence type="ECO:0000256" key="1">
    <source>
        <dbReference type="ARBA" id="ARBA00009108"/>
    </source>
</evidence>
<protein>
    <submittedName>
        <fullName evidence="2">Uncharacterized conserved protein YlxW, UPF0749 family</fullName>
    </submittedName>
</protein>
<proteinExistence type="inferred from homology"/>
<dbReference type="PANTHER" id="PTHR37313:SF2">
    <property type="entry name" value="UPF0749 PROTEIN YLXX"/>
    <property type="match status" value="1"/>
</dbReference>
<keyword evidence="3" id="KW-1185">Reference proteome</keyword>
<evidence type="ECO:0000313" key="3">
    <source>
        <dbReference type="Proteomes" id="UP000199318"/>
    </source>
</evidence>
<comment type="caution">
    <text evidence="2">The sequence shown here is derived from an EMBL/GenBank/DDBJ whole genome shotgun (WGS) entry which is preliminary data.</text>
</comment>
<dbReference type="PANTHER" id="PTHR37313">
    <property type="entry name" value="UPF0749 PROTEIN RV1825"/>
    <property type="match status" value="1"/>
</dbReference>
<dbReference type="Proteomes" id="UP000199318">
    <property type="component" value="Unassembled WGS sequence"/>
</dbReference>
<dbReference type="STRING" id="1464123.SAMN05444126_10244"/>
<evidence type="ECO:0000313" key="2">
    <source>
        <dbReference type="EMBL" id="SER52098.1"/>
    </source>
</evidence>
<name>A0A1H9PVF8_9BACI</name>
<comment type="similarity">
    <text evidence="1">Belongs to the UPF0749 family.</text>
</comment>
<dbReference type="Gene3D" id="3.30.70.1880">
    <property type="entry name" value="Protein of unknown function DUF881"/>
    <property type="match status" value="1"/>
</dbReference>
<dbReference type="OrthoDB" id="9776196at2"/>
<gene>
    <name evidence="2" type="ORF">SAMN05444126_10244</name>
</gene>
<dbReference type="Pfam" id="PF05949">
    <property type="entry name" value="DUF881"/>
    <property type="match status" value="1"/>
</dbReference>
<organism evidence="2 3">
    <name type="scientific">Salisediminibacterium halotolerans</name>
    <dbReference type="NCBI Taxonomy" id="517425"/>
    <lineage>
        <taxon>Bacteria</taxon>
        <taxon>Bacillati</taxon>
        <taxon>Bacillota</taxon>
        <taxon>Bacilli</taxon>
        <taxon>Bacillales</taxon>
        <taxon>Bacillaceae</taxon>
        <taxon>Salisediminibacterium</taxon>
    </lineage>
</organism>
<dbReference type="EMBL" id="FOGV01000002">
    <property type="protein sequence ID" value="SER52098.1"/>
    <property type="molecule type" value="Genomic_DNA"/>
</dbReference>
<accession>A0A1H9PVF8</accession>
<dbReference type="InterPro" id="IPR010273">
    <property type="entry name" value="DUF881"/>
</dbReference>
<dbReference type="RefSeq" id="WP_093071722.1">
    <property type="nucleotide sequence ID" value="NZ_FOGV01000002.1"/>
</dbReference>